<accession>A0ABR7XXG7</accession>
<dbReference type="PANTHER" id="PTHR34219">
    <property type="entry name" value="IRON-REGULATED INNER MEMBRANE PROTEIN-RELATED"/>
    <property type="match status" value="1"/>
</dbReference>
<feature type="transmembrane region" description="Helical" evidence="1">
    <location>
        <begin position="352"/>
        <end position="373"/>
    </location>
</feature>
<dbReference type="RefSeq" id="WP_190315504.1">
    <property type="nucleotide sequence ID" value="NZ_JACNYL010000006.1"/>
</dbReference>
<keyword evidence="1" id="KW-0472">Membrane</keyword>
<protein>
    <submittedName>
        <fullName evidence="2">PepSY domain-containing protein</fullName>
    </submittedName>
</protein>
<name>A0ABR7XXG7_9SPHI</name>
<dbReference type="PANTHER" id="PTHR34219:SF3">
    <property type="entry name" value="BLL7967 PROTEIN"/>
    <property type="match status" value="1"/>
</dbReference>
<feature type="transmembrane region" description="Helical" evidence="1">
    <location>
        <begin position="12"/>
        <end position="32"/>
    </location>
</feature>
<dbReference type="Proteomes" id="UP000651112">
    <property type="component" value="Unassembled WGS sequence"/>
</dbReference>
<dbReference type="EMBL" id="JACNYL010000006">
    <property type="protein sequence ID" value="MBD1423726.1"/>
    <property type="molecule type" value="Genomic_DNA"/>
</dbReference>
<evidence type="ECO:0000256" key="1">
    <source>
        <dbReference type="SAM" id="Phobius"/>
    </source>
</evidence>
<reference evidence="2 3" key="1">
    <citation type="submission" date="2020-08" db="EMBL/GenBank/DDBJ databases">
        <title>Sphingobacterium sp. DN00404 isolated from aquaculture water.</title>
        <authorList>
            <person name="Zhang M."/>
        </authorList>
    </citation>
    <scope>NUCLEOTIDE SEQUENCE [LARGE SCALE GENOMIC DNA]</scope>
    <source>
        <strain evidence="2 3">KCTC 42746</strain>
    </source>
</reference>
<proteinExistence type="predicted"/>
<gene>
    <name evidence="2" type="ORF">H8B21_19365</name>
</gene>
<keyword evidence="1" id="KW-0812">Transmembrane</keyword>
<keyword evidence="3" id="KW-1185">Reference proteome</keyword>
<sequence length="385" mass="44315">MLGYVKFIHRWLGLLSGLVVFILGVTGACLVFEEDILLWGKPYAFVEPQKNTFISPDIILDSAKAQLPTETSAVSVWYGAPYRSARVTFSDSQSHEKTEIFVNPYNAAYIGKEVTDEEDHHAGFFHFMEEGHIHLWLPEEIGRPIVGYGTVIFVVILLTGIIWWYPKKWTKGTIRKSFLIKWDASIKRFTIDLHNVPGFYTMLIALILAITGLYFSFPIIGKMTYWMASGGKEPVQVQFPSSDTTSVMNKTTEEMLLHIWNRHYVPSDPSSLKQIFINIPSGAAAPWIVALNEHKISSHTVDLRFYDRYSGQELFKRNKETGEILHHDIAYRSMLYHYNIHLGRIGGRFTQWLMFVVSLICASLPITGFLIWYQRRWGKKKPVKR</sequence>
<evidence type="ECO:0000313" key="2">
    <source>
        <dbReference type="EMBL" id="MBD1423726.1"/>
    </source>
</evidence>
<organism evidence="2 3">
    <name type="scientific">Sphingobacterium chuzhouense</name>
    <dbReference type="NCBI Taxonomy" id="1742264"/>
    <lineage>
        <taxon>Bacteria</taxon>
        <taxon>Pseudomonadati</taxon>
        <taxon>Bacteroidota</taxon>
        <taxon>Sphingobacteriia</taxon>
        <taxon>Sphingobacteriales</taxon>
        <taxon>Sphingobacteriaceae</taxon>
        <taxon>Sphingobacterium</taxon>
    </lineage>
</organism>
<comment type="caution">
    <text evidence="2">The sequence shown here is derived from an EMBL/GenBank/DDBJ whole genome shotgun (WGS) entry which is preliminary data.</text>
</comment>
<keyword evidence="1" id="KW-1133">Transmembrane helix</keyword>
<dbReference type="InterPro" id="IPR005625">
    <property type="entry name" value="PepSY-ass_TM"/>
</dbReference>
<feature type="transmembrane region" description="Helical" evidence="1">
    <location>
        <begin position="145"/>
        <end position="165"/>
    </location>
</feature>
<dbReference type="PROSITE" id="PS51257">
    <property type="entry name" value="PROKAR_LIPOPROTEIN"/>
    <property type="match status" value="1"/>
</dbReference>
<dbReference type="Pfam" id="PF03929">
    <property type="entry name" value="PepSY_TM"/>
    <property type="match status" value="1"/>
</dbReference>
<feature type="transmembrane region" description="Helical" evidence="1">
    <location>
        <begin position="198"/>
        <end position="217"/>
    </location>
</feature>
<evidence type="ECO:0000313" key="3">
    <source>
        <dbReference type="Proteomes" id="UP000651112"/>
    </source>
</evidence>